<evidence type="ECO:0008006" key="2">
    <source>
        <dbReference type="Google" id="ProtNLM"/>
    </source>
</evidence>
<accession>A0A7G9ZAL9</accession>
<dbReference type="EMBL" id="MT631684">
    <property type="protein sequence ID" value="QNO57303.1"/>
    <property type="molecule type" value="Genomic_DNA"/>
</dbReference>
<dbReference type="Gene3D" id="3.90.25.10">
    <property type="entry name" value="UDP-galactose 4-epimerase, domain 1"/>
    <property type="match status" value="1"/>
</dbReference>
<evidence type="ECO:0000313" key="1">
    <source>
        <dbReference type="EMBL" id="QNO57303.1"/>
    </source>
</evidence>
<name>A0A7G9ZAL9_9EURY</name>
<sequence length="53" mass="6184">MKVKYIEKQKGDERDTLADVNKANKELGWMAMINIYKGLEKHIKCYKKIGGVR</sequence>
<organism evidence="1">
    <name type="scientific">Candidatus Methanophaga sp. ANME-1 ERB7</name>
    <dbReference type="NCBI Taxonomy" id="2759913"/>
    <lineage>
        <taxon>Archaea</taxon>
        <taxon>Methanobacteriati</taxon>
        <taxon>Methanobacteriota</taxon>
        <taxon>Stenosarchaea group</taxon>
        <taxon>Methanomicrobia</taxon>
        <taxon>Candidatus Methanophagales</taxon>
        <taxon>Candidatus Methanophagaceae</taxon>
        <taxon>Candidatus Methanophaga</taxon>
    </lineage>
</organism>
<dbReference type="InterPro" id="IPR036291">
    <property type="entry name" value="NAD(P)-bd_dom_sf"/>
</dbReference>
<proteinExistence type="predicted"/>
<protein>
    <recommendedName>
        <fullName evidence="2">UDP-glucose 4-epimerase</fullName>
    </recommendedName>
</protein>
<gene>
    <name evidence="1" type="ORF">HCLJFGEB_00047</name>
</gene>
<dbReference type="SUPFAM" id="SSF51735">
    <property type="entry name" value="NAD(P)-binding Rossmann-fold domains"/>
    <property type="match status" value="1"/>
</dbReference>
<reference evidence="1" key="1">
    <citation type="submission" date="2020-06" db="EMBL/GenBank/DDBJ databases">
        <title>Unique genomic features of the anaerobic methanotrophic archaea.</title>
        <authorList>
            <person name="Chadwick G.L."/>
            <person name="Skennerton C.T."/>
            <person name="Laso-Perez R."/>
            <person name="Leu A.O."/>
            <person name="Speth D.R."/>
            <person name="Yu H."/>
            <person name="Morgan-Lang C."/>
            <person name="Hatzenpichler R."/>
            <person name="Goudeau D."/>
            <person name="Malmstrom R."/>
            <person name="Brazelton W.J."/>
            <person name="Woyke T."/>
            <person name="Hallam S.J."/>
            <person name="Tyson G.W."/>
            <person name="Wegener G."/>
            <person name="Boetius A."/>
            <person name="Orphan V."/>
        </authorList>
    </citation>
    <scope>NUCLEOTIDE SEQUENCE</scope>
</reference>
<dbReference type="AlphaFoldDB" id="A0A7G9ZAL9"/>